<evidence type="ECO:0000256" key="1">
    <source>
        <dbReference type="ARBA" id="ARBA00004370"/>
    </source>
</evidence>
<keyword evidence="10" id="KW-1185">Reference proteome</keyword>
<dbReference type="PANTHER" id="PTHR31422">
    <property type="entry name" value="BNAANNG28530D PROTEIN"/>
    <property type="match status" value="1"/>
</dbReference>
<protein>
    <recommendedName>
        <fullName evidence="8">GTD-binding domain-containing protein</fullName>
    </recommendedName>
</protein>
<proteinExistence type="predicted"/>
<reference evidence="9 10" key="1">
    <citation type="submission" date="2021-09" db="EMBL/GenBank/DDBJ databases">
        <title>Genomic insights and catalytic innovation underlie evolution of tropane alkaloids biosynthesis.</title>
        <authorList>
            <person name="Wang Y.-J."/>
            <person name="Tian T."/>
            <person name="Huang J.-P."/>
            <person name="Huang S.-X."/>
        </authorList>
    </citation>
    <scope>NUCLEOTIDE SEQUENCE [LARGE SCALE GENOMIC DNA]</scope>
    <source>
        <strain evidence="9">KIB-2018</strain>
        <tissue evidence="9">Leaf</tissue>
    </source>
</reference>
<dbReference type="GO" id="GO:0080115">
    <property type="term" value="F:myosin XI tail binding"/>
    <property type="evidence" value="ECO:0007669"/>
    <property type="project" value="UniProtKB-ARBA"/>
</dbReference>
<feature type="coiled-coil region" evidence="5">
    <location>
        <begin position="56"/>
        <end position="114"/>
    </location>
</feature>
<keyword evidence="3 7" id="KW-1133">Transmembrane helix</keyword>
<keyword evidence="5" id="KW-0175">Coiled coil</keyword>
<keyword evidence="2 7" id="KW-0812">Transmembrane</keyword>
<dbReference type="Pfam" id="PF04576">
    <property type="entry name" value="Zein-binding"/>
    <property type="match status" value="1"/>
</dbReference>
<sequence>MELEAPSSLILPKRDSLKCCNCRCRCSLAIRTSSGSCFEEGNWFLVCGLEQFSNPRVQIENECQTIQDLSSELEEERNASCSAANEAMPMILRLQREKAEIQMEARQFKRFAEEKTVHDQQESLALEDLSYKREQTIQSLTCEVQAYKHRMMSFGLTEAEVELELERVERFTLSCNPSSSENIDPQFEFPECYYPPMECNMNENQAPLENDDDEEDIVDKSPRSSQMDKNVVEKVIVVYSPRRSRHGRRFSTDSLSSFPGMSREGFPDFPSESPKFKFENSFKKVDCLLQQEDNSSLRNMENASEFGDDTSDRIYTIDSVHNGAPYTGVTESKSVVGMHEDFVSTPRETLSWPDFTDPEADRESLRQAIISMRTDKAQLDMTPQRQMAVMKPSVVVGSFSLMSLFKWIMSFVFWRNKARPSYFSPANIGLLMLLENGARTRQWRCLTRTQV</sequence>
<evidence type="ECO:0000256" key="2">
    <source>
        <dbReference type="ARBA" id="ARBA00022692"/>
    </source>
</evidence>
<comment type="subcellular location">
    <subcellularLocation>
        <location evidence="1">Membrane</location>
    </subcellularLocation>
</comment>
<feature type="domain" description="GTD-binding" evidence="8">
    <location>
        <begin position="50"/>
        <end position="148"/>
    </location>
</feature>
<organism evidence="9 10">
    <name type="scientific">Erythroxylum novogranatense</name>
    <dbReference type="NCBI Taxonomy" id="1862640"/>
    <lineage>
        <taxon>Eukaryota</taxon>
        <taxon>Viridiplantae</taxon>
        <taxon>Streptophyta</taxon>
        <taxon>Embryophyta</taxon>
        <taxon>Tracheophyta</taxon>
        <taxon>Spermatophyta</taxon>
        <taxon>Magnoliopsida</taxon>
        <taxon>eudicotyledons</taxon>
        <taxon>Gunneridae</taxon>
        <taxon>Pentapetalae</taxon>
        <taxon>rosids</taxon>
        <taxon>fabids</taxon>
        <taxon>Malpighiales</taxon>
        <taxon>Erythroxylaceae</taxon>
        <taxon>Erythroxylum</taxon>
    </lineage>
</organism>
<dbReference type="Proteomes" id="UP001159364">
    <property type="component" value="Linkage Group LG09"/>
</dbReference>
<evidence type="ECO:0000256" key="7">
    <source>
        <dbReference type="SAM" id="Phobius"/>
    </source>
</evidence>
<feature type="transmembrane region" description="Helical" evidence="7">
    <location>
        <begin position="394"/>
        <end position="414"/>
    </location>
</feature>
<dbReference type="PROSITE" id="PS51775">
    <property type="entry name" value="GTD_BINDING"/>
    <property type="match status" value="1"/>
</dbReference>
<dbReference type="AlphaFoldDB" id="A0AAV8SRI4"/>
<evidence type="ECO:0000313" key="9">
    <source>
        <dbReference type="EMBL" id="KAJ8754514.1"/>
    </source>
</evidence>
<name>A0AAV8SRI4_9ROSI</name>
<dbReference type="InterPro" id="IPR007656">
    <property type="entry name" value="GTD-bd"/>
</dbReference>
<evidence type="ECO:0000259" key="8">
    <source>
        <dbReference type="PROSITE" id="PS51775"/>
    </source>
</evidence>
<dbReference type="EMBL" id="JAIWQS010000009">
    <property type="protein sequence ID" value="KAJ8754514.1"/>
    <property type="molecule type" value="Genomic_DNA"/>
</dbReference>
<comment type="caution">
    <text evidence="9">The sequence shown here is derived from an EMBL/GenBank/DDBJ whole genome shotgun (WGS) entry which is preliminary data.</text>
</comment>
<dbReference type="GO" id="GO:0016020">
    <property type="term" value="C:membrane"/>
    <property type="evidence" value="ECO:0007669"/>
    <property type="project" value="UniProtKB-SubCell"/>
</dbReference>
<accession>A0AAV8SRI4</accession>
<evidence type="ECO:0000256" key="6">
    <source>
        <dbReference type="SAM" id="MobiDB-lite"/>
    </source>
</evidence>
<evidence type="ECO:0000256" key="5">
    <source>
        <dbReference type="SAM" id="Coils"/>
    </source>
</evidence>
<evidence type="ECO:0000313" key="10">
    <source>
        <dbReference type="Proteomes" id="UP001159364"/>
    </source>
</evidence>
<keyword evidence="4 7" id="KW-0472">Membrane</keyword>
<gene>
    <name evidence="9" type="ORF">K2173_005675</name>
</gene>
<evidence type="ECO:0000256" key="4">
    <source>
        <dbReference type="ARBA" id="ARBA00023136"/>
    </source>
</evidence>
<feature type="region of interest" description="Disordered" evidence="6">
    <location>
        <begin position="204"/>
        <end position="224"/>
    </location>
</feature>
<evidence type="ECO:0000256" key="3">
    <source>
        <dbReference type="ARBA" id="ARBA00022989"/>
    </source>
</evidence>
<dbReference type="PANTHER" id="PTHR31422:SF0">
    <property type="entry name" value="MYOSIN-BINDING PROTEIN 7"/>
    <property type="match status" value="1"/>
</dbReference>